<evidence type="ECO:0000256" key="12">
    <source>
        <dbReference type="ARBA" id="ARBA00022989"/>
    </source>
</evidence>
<evidence type="ECO:0000256" key="8">
    <source>
        <dbReference type="ARBA" id="ARBA00022573"/>
    </source>
</evidence>
<dbReference type="GO" id="GO:0005886">
    <property type="term" value="C:plasma membrane"/>
    <property type="evidence" value="ECO:0007669"/>
    <property type="project" value="UniProtKB-SubCell"/>
</dbReference>
<feature type="transmembrane region" description="Helical" evidence="19">
    <location>
        <begin position="38"/>
        <end position="62"/>
    </location>
</feature>
<evidence type="ECO:0000313" key="21">
    <source>
        <dbReference type="Proteomes" id="UP000199125"/>
    </source>
</evidence>
<dbReference type="EC" id="2.7.8.26" evidence="5 19"/>
<organism evidence="20 21">
    <name type="scientific">Paracoccus alkenifer</name>
    <dbReference type="NCBI Taxonomy" id="65735"/>
    <lineage>
        <taxon>Bacteria</taxon>
        <taxon>Pseudomonadati</taxon>
        <taxon>Pseudomonadota</taxon>
        <taxon>Alphaproteobacteria</taxon>
        <taxon>Rhodobacterales</taxon>
        <taxon>Paracoccaceae</taxon>
        <taxon>Paracoccus</taxon>
    </lineage>
</organism>
<evidence type="ECO:0000256" key="5">
    <source>
        <dbReference type="ARBA" id="ARBA00013200"/>
    </source>
</evidence>
<accession>A0A1H6JKY0</accession>
<dbReference type="Pfam" id="PF02654">
    <property type="entry name" value="CobS"/>
    <property type="match status" value="1"/>
</dbReference>
<dbReference type="Proteomes" id="UP000199125">
    <property type="component" value="Unassembled WGS sequence"/>
</dbReference>
<evidence type="ECO:0000256" key="3">
    <source>
        <dbReference type="ARBA" id="ARBA00004663"/>
    </source>
</evidence>
<dbReference type="PANTHER" id="PTHR34148">
    <property type="entry name" value="ADENOSYLCOBINAMIDE-GDP RIBAZOLETRANSFERASE"/>
    <property type="match status" value="1"/>
</dbReference>
<keyword evidence="13 19" id="KW-0472">Membrane</keyword>
<evidence type="ECO:0000256" key="14">
    <source>
        <dbReference type="ARBA" id="ARBA00025228"/>
    </source>
</evidence>
<comment type="catalytic activity">
    <reaction evidence="18 19">
        <text>alpha-ribazole 5'-phosphate + adenosylcob(III)inamide-GDP = adenosylcob(III)alamin 5'-phosphate + GMP + H(+)</text>
        <dbReference type="Rhea" id="RHEA:23560"/>
        <dbReference type="ChEBI" id="CHEBI:15378"/>
        <dbReference type="ChEBI" id="CHEBI:57918"/>
        <dbReference type="ChEBI" id="CHEBI:58115"/>
        <dbReference type="ChEBI" id="CHEBI:60487"/>
        <dbReference type="ChEBI" id="CHEBI:60493"/>
        <dbReference type="EC" id="2.7.8.26"/>
    </reaction>
</comment>
<evidence type="ECO:0000256" key="11">
    <source>
        <dbReference type="ARBA" id="ARBA00022842"/>
    </source>
</evidence>
<evidence type="ECO:0000256" key="18">
    <source>
        <dbReference type="ARBA" id="ARBA00049504"/>
    </source>
</evidence>
<evidence type="ECO:0000256" key="19">
    <source>
        <dbReference type="HAMAP-Rule" id="MF_00719"/>
    </source>
</evidence>
<keyword evidence="9 19" id="KW-0808">Transferase</keyword>
<protein>
    <recommendedName>
        <fullName evidence="6 19">Adenosylcobinamide-GDP ribazoletransferase</fullName>
        <ecNumber evidence="5 19">2.7.8.26</ecNumber>
    </recommendedName>
    <alternativeName>
        <fullName evidence="16 19">Cobalamin synthase</fullName>
    </alternativeName>
    <alternativeName>
        <fullName evidence="15 19">Cobalamin-5'-phosphate synthase</fullName>
    </alternativeName>
</protein>
<comment type="caution">
    <text evidence="19">Lacks conserved residue(s) required for the propagation of feature annotation.</text>
</comment>
<dbReference type="InterPro" id="IPR003805">
    <property type="entry name" value="CobS"/>
</dbReference>
<comment type="pathway">
    <text evidence="3 19">Cofactor biosynthesis; adenosylcobalamin biosynthesis; adenosylcobalamin from cob(II)yrinate a,c-diamide: step 7/7.</text>
</comment>
<keyword evidence="10 19" id="KW-0812">Transmembrane</keyword>
<dbReference type="EMBL" id="FNXG01000001">
    <property type="protein sequence ID" value="SEH59904.1"/>
    <property type="molecule type" value="Genomic_DNA"/>
</dbReference>
<comment type="similarity">
    <text evidence="4 19">Belongs to the CobS family.</text>
</comment>
<dbReference type="PANTHER" id="PTHR34148:SF1">
    <property type="entry name" value="ADENOSYLCOBINAMIDE-GDP RIBAZOLETRANSFERASE"/>
    <property type="match status" value="1"/>
</dbReference>
<evidence type="ECO:0000256" key="4">
    <source>
        <dbReference type="ARBA" id="ARBA00010561"/>
    </source>
</evidence>
<dbReference type="STRING" id="65735.SAMN04488075_0282"/>
<keyword evidence="12 19" id="KW-1133">Transmembrane helix</keyword>
<evidence type="ECO:0000256" key="10">
    <source>
        <dbReference type="ARBA" id="ARBA00022692"/>
    </source>
</evidence>
<keyword evidence="7 19" id="KW-1003">Cell membrane</keyword>
<reference evidence="21" key="1">
    <citation type="submission" date="2016-10" db="EMBL/GenBank/DDBJ databases">
        <authorList>
            <person name="Varghese N."/>
            <person name="Submissions S."/>
        </authorList>
    </citation>
    <scope>NUCLEOTIDE SEQUENCE [LARGE SCALE GENOMIC DNA]</scope>
    <source>
        <strain evidence="21">DSM 11593</strain>
    </source>
</reference>
<evidence type="ECO:0000256" key="16">
    <source>
        <dbReference type="ARBA" id="ARBA00032853"/>
    </source>
</evidence>
<keyword evidence="8 19" id="KW-0169">Cobalamin biosynthesis</keyword>
<dbReference type="NCBIfam" id="TIGR00317">
    <property type="entry name" value="cobS"/>
    <property type="match status" value="1"/>
</dbReference>
<evidence type="ECO:0000313" key="20">
    <source>
        <dbReference type="EMBL" id="SEH59904.1"/>
    </source>
</evidence>
<evidence type="ECO:0000256" key="2">
    <source>
        <dbReference type="ARBA" id="ARBA00004651"/>
    </source>
</evidence>
<dbReference type="UniPathway" id="UPA00148">
    <property type="reaction ID" value="UER00238"/>
</dbReference>
<feature type="transmembrane region" description="Helical" evidence="19">
    <location>
        <begin position="140"/>
        <end position="160"/>
    </location>
</feature>
<dbReference type="AlphaFoldDB" id="A0A1H6JKY0"/>
<evidence type="ECO:0000256" key="7">
    <source>
        <dbReference type="ARBA" id="ARBA00022475"/>
    </source>
</evidence>
<evidence type="ECO:0000256" key="13">
    <source>
        <dbReference type="ARBA" id="ARBA00023136"/>
    </source>
</evidence>
<name>A0A1H6JKY0_9RHOB</name>
<dbReference type="HAMAP" id="MF_00719">
    <property type="entry name" value="CobS"/>
    <property type="match status" value="1"/>
</dbReference>
<comment type="function">
    <text evidence="14 19">Joins adenosylcobinamide-GDP and alpha-ribazole to generate adenosylcobalamin (Ado-cobalamin). Also synthesizes adenosylcobalamin 5'-phosphate from adenosylcobinamide-GDP and alpha-ribazole 5'-phosphate.</text>
</comment>
<keyword evidence="21" id="KW-1185">Reference proteome</keyword>
<gene>
    <name evidence="19" type="primary">cobS</name>
    <name evidence="20" type="ORF">SAMN04488075_0282</name>
</gene>
<dbReference type="RefSeq" id="WP_245728558.1">
    <property type="nucleotide sequence ID" value="NZ_FNXG01000001.1"/>
</dbReference>
<evidence type="ECO:0000256" key="17">
    <source>
        <dbReference type="ARBA" id="ARBA00048623"/>
    </source>
</evidence>
<dbReference type="GO" id="GO:0008818">
    <property type="term" value="F:cobalamin 5'-phosphate synthase activity"/>
    <property type="evidence" value="ECO:0007669"/>
    <property type="project" value="UniProtKB-UniRule"/>
</dbReference>
<comment type="cofactor">
    <cofactor evidence="1 19">
        <name>Mg(2+)</name>
        <dbReference type="ChEBI" id="CHEBI:18420"/>
    </cofactor>
</comment>
<keyword evidence="11 19" id="KW-0460">Magnesium</keyword>
<feature type="transmembrane region" description="Helical" evidence="19">
    <location>
        <begin position="202"/>
        <end position="220"/>
    </location>
</feature>
<sequence>MTAQLNRRAAQATLALAMLTRLPVPRLRDCPPVGASAWAWPLAGAVVGFLQAAVLLTAAAVLPPAMAAGLALAAGMALTGALHEDGLADLADGLSGGQTPAQRLEVMKDSRIGSHGAVALITALGLRWAAFAAIATWPPAAAFAALIAAQAASRAGLGLMNLAGPQARAQGFAAAATEGLTAPQAATAIALATALALATLPFLQALTLFAAVTLTQLLLLRHARRRLGGITGDVLGAAQITAEIAALATLVA</sequence>
<evidence type="ECO:0000256" key="6">
    <source>
        <dbReference type="ARBA" id="ARBA00015850"/>
    </source>
</evidence>
<dbReference type="GO" id="GO:0051073">
    <property type="term" value="F:adenosylcobinamide-GDP ribazoletransferase activity"/>
    <property type="evidence" value="ECO:0007669"/>
    <property type="project" value="UniProtKB-UniRule"/>
</dbReference>
<proteinExistence type="inferred from homology"/>
<evidence type="ECO:0000256" key="9">
    <source>
        <dbReference type="ARBA" id="ARBA00022679"/>
    </source>
</evidence>
<evidence type="ECO:0000256" key="1">
    <source>
        <dbReference type="ARBA" id="ARBA00001946"/>
    </source>
</evidence>
<comment type="catalytic activity">
    <reaction evidence="17 19">
        <text>alpha-ribazole + adenosylcob(III)inamide-GDP = adenosylcob(III)alamin + GMP + H(+)</text>
        <dbReference type="Rhea" id="RHEA:16049"/>
        <dbReference type="ChEBI" id="CHEBI:10329"/>
        <dbReference type="ChEBI" id="CHEBI:15378"/>
        <dbReference type="ChEBI" id="CHEBI:18408"/>
        <dbReference type="ChEBI" id="CHEBI:58115"/>
        <dbReference type="ChEBI" id="CHEBI:60487"/>
        <dbReference type="EC" id="2.7.8.26"/>
    </reaction>
</comment>
<comment type="subcellular location">
    <subcellularLocation>
        <location evidence="2 19">Cell membrane</location>
        <topology evidence="2 19">Multi-pass membrane protein</topology>
    </subcellularLocation>
</comment>
<dbReference type="GO" id="GO:0009236">
    <property type="term" value="P:cobalamin biosynthetic process"/>
    <property type="evidence" value="ECO:0007669"/>
    <property type="project" value="UniProtKB-UniRule"/>
</dbReference>
<evidence type="ECO:0000256" key="15">
    <source>
        <dbReference type="ARBA" id="ARBA00032605"/>
    </source>
</evidence>